<evidence type="ECO:0000313" key="15">
    <source>
        <dbReference type="EMBL" id="HIS46367.1"/>
    </source>
</evidence>
<feature type="binding site" evidence="11">
    <location>
        <position position="14"/>
    </location>
    <ligand>
        <name>ATP</name>
        <dbReference type="ChEBI" id="CHEBI:30616"/>
    </ligand>
</feature>
<name>A0A9D1F3D3_9FIRM</name>
<keyword evidence="7 11" id="KW-0067">ATP-binding</keyword>
<feature type="binding site" evidence="11">
    <location>
        <position position="242"/>
    </location>
    <ligand>
        <name>sn-glycerol 3-phosphate</name>
        <dbReference type="ChEBI" id="CHEBI:57597"/>
    </ligand>
</feature>
<comment type="catalytic activity">
    <reaction evidence="8 11">
        <text>glycerol + ATP = sn-glycerol 3-phosphate + ADP + H(+)</text>
        <dbReference type="Rhea" id="RHEA:21644"/>
        <dbReference type="ChEBI" id="CHEBI:15378"/>
        <dbReference type="ChEBI" id="CHEBI:17754"/>
        <dbReference type="ChEBI" id="CHEBI:30616"/>
        <dbReference type="ChEBI" id="CHEBI:57597"/>
        <dbReference type="ChEBI" id="CHEBI:456216"/>
        <dbReference type="EC" id="2.7.1.30"/>
    </reaction>
</comment>
<comment type="subunit">
    <text evidence="10 11">Homotetramer and homodimer (in equilibrium).</text>
</comment>
<dbReference type="SUPFAM" id="SSF53067">
    <property type="entry name" value="Actin-like ATPase domain"/>
    <property type="match status" value="2"/>
</dbReference>
<evidence type="ECO:0000313" key="16">
    <source>
        <dbReference type="Proteomes" id="UP000823927"/>
    </source>
</evidence>
<dbReference type="EMBL" id="DVIT01000011">
    <property type="protein sequence ID" value="HIS46367.1"/>
    <property type="molecule type" value="Genomic_DNA"/>
</dbReference>
<feature type="binding site" evidence="11">
    <location>
        <position position="133"/>
    </location>
    <ligand>
        <name>sn-glycerol 3-phosphate</name>
        <dbReference type="ChEBI" id="CHEBI:57597"/>
    </ligand>
</feature>
<feature type="domain" description="Carbohydrate kinase FGGY C-terminal" evidence="14">
    <location>
        <begin position="259"/>
        <end position="448"/>
    </location>
</feature>
<feature type="binding site" evidence="11">
    <location>
        <position position="408"/>
    </location>
    <ligand>
        <name>ADP</name>
        <dbReference type="ChEBI" id="CHEBI:456216"/>
    </ligand>
</feature>
<feature type="binding site" evidence="11">
    <location>
        <position position="16"/>
    </location>
    <ligand>
        <name>ADP</name>
        <dbReference type="ChEBI" id="CHEBI:456216"/>
    </ligand>
</feature>
<dbReference type="PANTHER" id="PTHR10196">
    <property type="entry name" value="SUGAR KINASE"/>
    <property type="match status" value="1"/>
</dbReference>
<evidence type="ECO:0000256" key="3">
    <source>
        <dbReference type="ARBA" id="ARBA00022679"/>
    </source>
</evidence>
<dbReference type="HAMAP" id="MF_00186">
    <property type="entry name" value="Glycerol_kin"/>
    <property type="match status" value="1"/>
</dbReference>
<evidence type="ECO:0000256" key="9">
    <source>
        <dbReference type="ARBA" id="ARBA00054633"/>
    </source>
</evidence>
<dbReference type="GO" id="GO:0006072">
    <property type="term" value="P:glycerol-3-phosphate metabolic process"/>
    <property type="evidence" value="ECO:0007669"/>
    <property type="project" value="InterPro"/>
</dbReference>
<feature type="binding site" evidence="11">
    <location>
        <position position="82"/>
    </location>
    <ligand>
        <name>glycerol</name>
        <dbReference type="ChEBI" id="CHEBI:17754"/>
    </ligand>
</feature>
<comment type="caution">
    <text evidence="15">The sequence shown here is derived from an EMBL/GenBank/DDBJ whole genome shotgun (WGS) entry which is preliminary data.</text>
</comment>
<gene>
    <name evidence="11 15" type="primary">glpK</name>
    <name evidence="15" type="ORF">IAB46_02220</name>
</gene>
<feature type="binding site" evidence="11">
    <location>
        <position position="412"/>
    </location>
    <ligand>
        <name>ADP</name>
        <dbReference type="ChEBI" id="CHEBI:456216"/>
    </ligand>
</feature>
<dbReference type="GO" id="GO:0005524">
    <property type="term" value="F:ATP binding"/>
    <property type="evidence" value="ECO:0007669"/>
    <property type="project" value="UniProtKB-UniRule"/>
</dbReference>
<evidence type="ECO:0000256" key="5">
    <source>
        <dbReference type="ARBA" id="ARBA00022777"/>
    </source>
</evidence>
<dbReference type="InterPro" id="IPR043129">
    <property type="entry name" value="ATPase_NBD"/>
</dbReference>
<feature type="binding site" evidence="11">
    <location>
        <position position="133"/>
    </location>
    <ligand>
        <name>glycerol</name>
        <dbReference type="ChEBI" id="CHEBI:17754"/>
    </ligand>
</feature>
<evidence type="ECO:0000256" key="6">
    <source>
        <dbReference type="ARBA" id="ARBA00022798"/>
    </source>
</evidence>
<evidence type="ECO:0000256" key="1">
    <source>
        <dbReference type="ARBA" id="ARBA00005190"/>
    </source>
</evidence>
<feature type="binding site" evidence="11">
    <location>
        <position position="311"/>
    </location>
    <ligand>
        <name>ATP</name>
        <dbReference type="ChEBI" id="CHEBI:30616"/>
    </ligand>
</feature>
<dbReference type="NCBIfam" id="NF000756">
    <property type="entry name" value="PRK00047.1"/>
    <property type="match status" value="1"/>
</dbReference>
<evidence type="ECO:0000256" key="12">
    <source>
        <dbReference type="RuleBase" id="RU003733"/>
    </source>
</evidence>
<reference evidence="15" key="1">
    <citation type="submission" date="2020-10" db="EMBL/GenBank/DDBJ databases">
        <authorList>
            <person name="Gilroy R."/>
        </authorList>
    </citation>
    <scope>NUCLEOTIDE SEQUENCE</scope>
    <source>
        <strain evidence="15">CHK178-757</strain>
    </source>
</reference>
<dbReference type="PROSITE" id="PS00933">
    <property type="entry name" value="FGGY_KINASES_1"/>
    <property type="match status" value="1"/>
</dbReference>
<dbReference type="InterPro" id="IPR000577">
    <property type="entry name" value="Carb_kinase_FGGY"/>
</dbReference>
<dbReference type="FunFam" id="3.30.420.40:FF:000007">
    <property type="entry name" value="Glycerol kinase"/>
    <property type="match status" value="1"/>
</dbReference>
<feature type="binding site" evidence="11">
    <location>
        <position position="82"/>
    </location>
    <ligand>
        <name>sn-glycerol 3-phosphate</name>
        <dbReference type="ChEBI" id="CHEBI:57597"/>
    </ligand>
</feature>
<comment type="pathway">
    <text evidence="1 11">Polyol metabolism; glycerol degradation via glycerol kinase pathway; sn-glycerol 3-phosphate from glycerol: step 1/1.</text>
</comment>
<proteinExistence type="inferred from homology"/>
<dbReference type="InterPro" id="IPR005999">
    <property type="entry name" value="Glycerol_kin"/>
</dbReference>
<dbReference type="InterPro" id="IPR018485">
    <property type="entry name" value="FGGY_C"/>
</dbReference>
<feature type="domain" description="Carbohydrate kinase FGGY N-terminal" evidence="13">
    <location>
        <begin position="4"/>
        <end position="249"/>
    </location>
</feature>
<feature type="binding site" evidence="11">
    <location>
        <position position="307"/>
    </location>
    <ligand>
        <name>ADP</name>
        <dbReference type="ChEBI" id="CHEBI:456216"/>
    </ligand>
</feature>
<evidence type="ECO:0000259" key="13">
    <source>
        <dbReference type="Pfam" id="PF00370"/>
    </source>
</evidence>
<dbReference type="CDD" id="cd07786">
    <property type="entry name" value="FGGY_EcGK_like"/>
    <property type="match status" value="1"/>
</dbReference>
<dbReference type="Pfam" id="PF00370">
    <property type="entry name" value="FGGY_N"/>
    <property type="match status" value="1"/>
</dbReference>
<dbReference type="GO" id="GO:0019563">
    <property type="term" value="P:glycerol catabolic process"/>
    <property type="evidence" value="ECO:0007669"/>
    <property type="project" value="UniProtKB-UniRule"/>
</dbReference>
<evidence type="ECO:0000256" key="8">
    <source>
        <dbReference type="ARBA" id="ARBA00052101"/>
    </source>
</evidence>
<dbReference type="GO" id="GO:0005829">
    <property type="term" value="C:cytosol"/>
    <property type="evidence" value="ECO:0007669"/>
    <property type="project" value="TreeGrafter"/>
</dbReference>
<feature type="binding site" evidence="11">
    <location>
        <position position="307"/>
    </location>
    <ligand>
        <name>ATP</name>
        <dbReference type="ChEBI" id="CHEBI:30616"/>
    </ligand>
</feature>
<accession>A0A9D1F3D3</accession>
<comment type="function">
    <text evidence="9 11">Key enzyme in the regulation of glycerol uptake and metabolism. Catalyzes the phosphorylation of glycerol to yield sn-glycerol 3-phosphate.</text>
</comment>
<dbReference type="AlphaFoldDB" id="A0A9D1F3D3"/>
<dbReference type="NCBIfam" id="TIGR01311">
    <property type="entry name" value="glycerol_kin"/>
    <property type="match status" value="1"/>
</dbReference>
<organism evidence="15 16">
    <name type="scientific">Candidatus Scybalocola faecigallinarum</name>
    <dbReference type="NCBI Taxonomy" id="2840941"/>
    <lineage>
        <taxon>Bacteria</taxon>
        <taxon>Bacillati</taxon>
        <taxon>Bacillota</taxon>
        <taxon>Clostridia</taxon>
        <taxon>Lachnospirales</taxon>
        <taxon>Lachnospiraceae</taxon>
        <taxon>Lachnospiraceae incertae sedis</taxon>
        <taxon>Candidatus Scybalocola (ex Gilroy et al. 2021)</taxon>
    </lineage>
</organism>
<keyword evidence="4 11" id="KW-0547">Nucleotide-binding</keyword>
<feature type="binding site" evidence="11">
    <location>
        <position position="264"/>
    </location>
    <ligand>
        <name>ADP</name>
        <dbReference type="ChEBI" id="CHEBI:456216"/>
    </ligand>
</feature>
<dbReference type="PIRSF" id="PIRSF000538">
    <property type="entry name" value="GlpK"/>
    <property type="match status" value="1"/>
</dbReference>
<feature type="binding site" evidence="11">
    <location>
        <position position="12"/>
    </location>
    <ligand>
        <name>ADP</name>
        <dbReference type="ChEBI" id="CHEBI:456216"/>
    </ligand>
</feature>
<dbReference type="FunFam" id="3.30.420.40:FF:000008">
    <property type="entry name" value="Glycerol kinase"/>
    <property type="match status" value="1"/>
</dbReference>
<evidence type="ECO:0000256" key="7">
    <source>
        <dbReference type="ARBA" id="ARBA00022840"/>
    </source>
</evidence>
<dbReference type="Proteomes" id="UP000823927">
    <property type="component" value="Unassembled WGS sequence"/>
</dbReference>
<dbReference type="EC" id="2.7.1.30" evidence="11"/>
<comment type="activity regulation">
    <text evidence="11">Activated by phosphorylation and inhibited by fructose 1,6-bisphosphate (FBP).</text>
</comment>
<dbReference type="GO" id="GO:0004370">
    <property type="term" value="F:glycerol kinase activity"/>
    <property type="evidence" value="ECO:0007669"/>
    <property type="project" value="UniProtKB-UniRule"/>
</dbReference>
<dbReference type="Gene3D" id="3.30.420.40">
    <property type="match status" value="2"/>
</dbReference>
<feature type="binding site" evidence="11">
    <location>
        <position position="242"/>
    </location>
    <ligand>
        <name>glycerol</name>
        <dbReference type="ChEBI" id="CHEBI:17754"/>
    </ligand>
</feature>
<feature type="binding site" evidence="11">
    <location>
        <position position="243"/>
    </location>
    <ligand>
        <name>glycerol</name>
        <dbReference type="ChEBI" id="CHEBI:17754"/>
    </ligand>
</feature>
<dbReference type="PANTHER" id="PTHR10196:SF69">
    <property type="entry name" value="GLYCEROL KINASE"/>
    <property type="match status" value="1"/>
</dbReference>
<keyword evidence="6 11" id="KW-0319">Glycerol metabolism</keyword>
<evidence type="ECO:0000256" key="2">
    <source>
        <dbReference type="ARBA" id="ARBA00009156"/>
    </source>
</evidence>
<evidence type="ECO:0000256" key="11">
    <source>
        <dbReference type="HAMAP-Rule" id="MF_00186"/>
    </source>
</evidence>
<dbReference type="Pfam" id="PF02782">
    <property type="entry name" value="FGGY_C"/>
    <property type="match status" value="1"/>
</dbReference>
<feature type="binding site" evidence="11">
    <location>
        <position position="13"/>
    </location>
    <ligand>
        <name>ATP</name>
        <dbReference type="ChEBI" id="CHEBI:30616"/>
    </ligand>
</feature>
<reference evidence="15" key="2">
    <citation type="journal article" date="2021" name="PeerJ">
        <title>Extensive microbial diversity within the chicken gut microbiome revealed by metagenomics and culture.</title>
        <authorList>
            <person name="Gilroy R."/>
            <person name="Ravi A."/>
            <person name="Getino M."/>
            <person name="Pursley I."/>
            <person name="Horton D.L."/>
            <person name="Alikhan N.F."/>
            <person name="Baker D."/>
            <person name="Gharbi K."/>
            <person name="Hall N."/>
            <person name="Watson M."/>
            <person name="Adriaenssens E.M."/>
            <person name="Foster-Nyarko E."/>
            <person name="Jarju S."/>
            <person name="Secka A."/>
            <person name="Antonio M."/>
            <person name="Oren A."/>
            <person name="Chaudhuri R.R."/>
            <person name="La Ragione R."/>
            <person name="Hildebrand F."/>
            <person name="Pallen M.J."/>
        </authorList>
    </citation>
    <scope>NUCLEOTIDE SEQUENCE</scope>
    <source>
        <strain evidence="15">CHK178-757</strain>
    </source>
</reference>
<dbReference type="InterPro" id="IPR018484">
    <property type="entry name" value="FGGY_N"/>
</dbReference>
<feature type="binding site" evidence="11">
    <location>
        <position position="83"/>
    </location>
    <ligand>
        <name>glycerol</name>
        <dbReference type="ChEBI" id="CHEBI:17754"/>
    </ligand>
</feature>
<keyword evidence="3 11" id="KW-0808">Transferase</keyword>
<feature type="binding site" evidence="11">
    <location>
        <position position="12"/>
    </location>
    <ligand>
        <name>ATP</name>
        <dbReference type="ChEBI" id="CHEBI:30616"/>
    </ligand>
</feature>
<keyword evidence="5 11" id="KW-0418">Kinase</keyword>
<feature type="binding site" evidence="11">
    <location>
        <position position="12"/>
    </location>
    <ligand>
        <name>sn-glycerol 3-phosphate</name>
        <dbReference type="ChEBI" id="CHEBI:57597"/>
    </ligand>
</feature>
<evidence type="ECO:0000256" key="10">
    <source>
        <dbReference type="ARBA" id="ARBA00063665"/>
    </source>
</evidence>
<evidence type="ECO:0000256" key="4">
    <source>
        <dbReference type="ARBA" id="ARBA00022741"/>
    </source>
</evidence>
<feature type="binding site" evidence="11">
    <location>
        <position position="83"/>
    </location>
    <ligand>
        <name>sn-glycerol 3-phosphate</name>
        <dbReference type="ChEBI" id="CHEBI:57597"/>
    </ligand>
</feature>
<dbReference type="InterPro" id="IPR018483">
    <property type="entry name" value="Carb_kinase_FGGY_CS"/>
</dbReference>
<evidence type="ECO:0000259" key="14">
    <source>
        <dbReference type="Pfam" id="PF02782"/>
    </source>
</evidence>
<protein>
    <recommendedName>
        <fullName evidence="11">Glycerol kinase</fullName>
        <ecNumber evidence="11">2.7.1.30</ecNumber>
    </recommendedName>
    <alternativeName>
        <fullName evidence="11">ATP:glycerol 3-phosphotransferase</fullName>
    </alternativeName>
    <alternativeName>
        <fullName evidence="11">Glycerokinase</fullName>
        <shortName evidence="11">GK</shortName>
    </alternativeName>
</protein>
<feature type="binding site" evidence="11">
    <location>
        <position position="408"/>
    </location>
    <ligand>
        <name>ATP</name>
        <dbReference type="ChEBI" id="CHEBI:30616"/>
    </ligand>
</feature>
<feature type="binding site" evidence="11">
    <location>
        <position position="264"/>
    </location>
    <ligand>
        <name>ATP</name>
        <dbReference type="ChEBI" id="CHEBI:30616"/>
    </ligand>
</feature>
<dbReference type="PROSITE" id="PS00445">
    <property type="entry name" value="FGGY_KINASES_2"/>
    <property type="match status" value="1"/>
</dbReference>
<comment type="similarity">
    <text evidence="2 11 12">Belongs to the FGGY kinase family.</text>
</comment>
<sequence length="496" mass="54703">MEQYIMALDQGTTSSRAILFDHGGNIRAIAQEEFSQYYPNPGWVEHDAREIWDSQRAVAEKVMAQAGAGPQQIRAIGITNQRETSIVWDKETGEPVYHAIVWQCRRTASMVDAIEPSMKEYIQETTGLVPDPYFSATKIKWILDHVDGARARAMEGRLLFGTVDTWLIWKLTGGKVFVTDYTNASRTMLFDIHHRCWDKKILEYFQIPESMLAQVRPSSCIYGETLAQYFGVPIKIAGAAGDQQAALFGQCCFEPGDVKNTYGTGCFLLMNTGKQAVKSSHGLVTTIAASCSDSVEYALEGSVFVAGACIQWLRDEMKLVESSAQSEAVAREVKDTDGVYIVPAFTGLGAPYWDSYARGMVVGVTRGTSRAHFVRAALESIAYQTYDVLKAMEKDVGVSLKHLKVDGGAAANDLLMQFQADILNAQVKKPACLETTALGAAYLAGLAAGYWSGKAEIAENWQLARNFEPSMTPEKVQEKLKGWEKAVRCALAWSKE</sequence>